<dbReference type="EMBL" id="MT143619">
    <property type="protein sequence ID" value="QJA98954.1"/>
    <property type="molecule type" value="Genomic_DNA"/>
</dbReference>
<proteinExistence type="predicted"/>
<gene>
    <name evidence="1" type="ORF">MM171A01436_0011</name>
</gene>
<evidence type="ECO:0000313" key="1">
    <source>
        <dbReference type="EMBL" id="QJA98954.1"/>
    </source>
</evidence>
<name>A0A6M3LZ63_9ZZZZ</name>
<reference evidence="1" key="1">
    <citation type="submission" date="2020-03" db="EMBL/GenBank/DDBJ databases">
        <title>The deep terrestrial virosphere.</title>
        <authorList>
            <person name="Holmfeldt K."/>
            <person name="Nilsson E."/>
            <person name="Simone D."/>
            <person name="Lopez-Fernandez M."/>
            <person name="Wu X."/>
            <person name="de Brujin I."/>
            <person name="Lundin D."/>
            <person name="Andersson A."/>
            <person name="Bertilsson S."/>
            <person name="Dopson M."/>
        </authorList>
    </citation>
    <scope>NUCLEOTIDE SEQUENCE</scope>
    <source>
        <strain evidence="1">MM171A01436</strain>
    </source>
</reference>
<dbReference type="AlphaFoldDB" id="A0A6M3LZ63"/>
<sequence length="154" mass="17438">MADCIVSQITQNLKDRLESLSTYGGTPTVELSRLFLNINNRYPYVEIIGPAVEVETQTHQVADSKLEYMLKYYINVNDENETENGEITYLTRNVAADIIKHIMNDVSRGNLAQNTKATEYGCDFEIVGEDVEFFVYVVIEIQALIEATDPYLIG</sequence>
<accession>A0A6M3LZ63</accession>
<protein>
    <submittedName>
        <fullName evidence="1">Uncharacterized protein</fullName>
    </submittedName>
</protein>
<organism evidence="1">
    <name type="scientific">viral metagenome</name>
    <dbReference type="NCBI Taxonomy" id="1070528"/>
    <lineage>
        <taxon>unclassified sequences</taxon>
        <taxon>metagenomes</taxon>
        <taxon>organismal metagenomes</taxon>
    </lineage>
</organism>